<evidence type="ECO:0000256" key="1">
    <source>
        <dbReference type="SAM" id="SignalP"/>
    </source>
</evidence>
<proteinExistence type="predicted"/>
<feature type="chain" id="PRO_5015161889" evidence="1">
    <location>
        <begin position="19"/>
        <end position="62"/>
    </location>
</feature>
<organism evidence="2">
    <name type="scientific">Rhizophora mucronata</name>
    <name type="common">Asiatic mangrove</name>
    <dbReference type="NCBI Taxonomy" id="61149"/>
    <lineage>
        <taxon>Eukaryota</taxon>
        <taxon>Viridiplantae</taxon>
        <taxon>Streptophyta</taxon>
        <taxon>Embryophyta</taxon>
        <taxon>Tracheophyta</taxon>
        <taxon>Spermatophyta</taxon>
        <taxon>Magnoliopsida</taxon>
        <taxon>eudicotyledons</taxon>
        <taxon>Gunneridae</taxon>
        <taxon>Pentapetalae</taxon>
        <taxon>rosids</taxon>
        <taxon>fabids</taxon>
        <taxon>Malpighiales</taxon>
        <taxon>Rhizophoraceae</taxon>
        <taxon>Rhizophora</taxon>
    </lineage>
</organism>
<reference evidence="2" key="1">
    <citation type="submission" date="2018-02" db="EMBL/GenBank/DDBJ databases">
        <title>Rhizophora mucronata_Transcriptome.</title>
        <authorList>
            <person name="Meera S.P."/>
            <person name="Sreeshan A."/>
            <person name="Augustine A."/>
        </authorList>
    </citation>
    <scope>NUCLEOTIDE SEQUENCE</scope>
    <source>
        <tissue evidence="2">Leaf</tissue>
    </source>
</reference>
<name>A0A2P2JIP9_RHIMU</name>
<keyword evidence="1" id="KW-0732">Signal</keyword>
<accession>A0A2P2JIP9</accession>
<dbReference type="EMBL" id="GGEC01012858">
    <property type="protein sequence ID" value="MBW93341.1"/>
    <property type="molecule type" value="Transcribed_RNA"/>
</dbReference>
<evidence type="ECO:0000313" key="2">
    <source>
        <dbReference type="EMBL" id="MBW93341.1"/>
    </source>
</evidence>
<protein>
    <submittedName>
        <fullName evidence="2">Reticulon-like protein</fullName>
    </submittedName>
</protein>
<sequence>MYMLIYTILMSFIGCRDCKNDKNACRERKVVSQRYKLTETKREKNCKSVSPKMSITNFSHRL</sequence>
<dbReference type="AlphaFoldDB" id="A0A2P2JIP9"/>
<feature type="signal peptide" evidence="1">
    <location>
        <begin position="1"/>
        <end position="18"/>
    </location>
</feature>